<name>A0A9P0L6S6_ACAOB</name>
<evidence type="ECO:0000256" key="4">
    <source>
        <dbReference type="ARBA" id="ARBA00022801"/>
    </source>
</evidence>
<dbReference type="AlphaFoldDB" id="A0A9P0L6S6"/>
<dbReference type="GO" id="GO:0008484">
    <property type="term" value="F:sulfuric ester hydrolase activity"/>
    <property type="evidence" value="ECO:0007669"/>
    <property type="project" value="InterPro"/>
</dbReference>
<keyword evidence="4" id="KW-0378">Hydrolase</keyword>
<dbReference type="InterPro" id="IPR024607">
    <property type="entry name" value="Sulfatase_CS"/>
</dbReference>
<dbReference type="Gene3D" id="3.30.1120.10">
    <property type="match status" value="1"/>
</dbReference>
<evidence type="ECO:0000256" key="2">
    <source>
        <dbReference type="ARBA" id="ARBA00008779"/>
    </source>
</evidence>
<evidence type="ECO:0000256" key="3">
    <source>
        <dbReference type="ARBA" id="ARBA00022723"/>
    </source>
</evidence>
<organism evidence="10 11">
    <name type="scientific">Acanthoscelides obtectus</name>
    <name type="common">Bean weevil</name>
    <name type="synonym">Bruchus obtectus</name>
    <dbReference type="NCBI Taxonomy" id="200917"/>
    <lineage>
        <taxon>Eukaryota</taxon>
        <taxon>Metazoa</taxon>
        <taxon>Ecdysozoa</taxon>
        <taxon>Arthropoda</taxon>
        <taxon>Hexapoda</taxon>
        <taxon>Insecta</taxon>
        <taxon>Pterygota</taxon>
        <taxon>Neoptera</taxon>
        <taxon>Endopterygota</taxon>
        <taxon>Coleoptera</taxon>
        <taxon>Polyphaga</taxon>
        <taxon>Cucujiformia</taxon>
        <taxon>Chrysomeloidea</taxon>
        <taxon>Chrysomelidae</taxon>
        <taxon>Bruchinae</taxon>
        <taxon>Bruchini</taxon>
        <taxon>Acanthoscelides</taxon>
    </lineage>
</organism>
<dbReference type="GO" id="GO:0046872">
    <property type="term" value="F:metal ion binding"/>
    <property type="evidence" value="ECO:0007669"/>
    <property type="project" value="UniProtKB-KW"/>
</dbReference>
<keyword evidence="3" id="KW-0479">Metal-binding</keyword>
<dbReference type="Pfam" id="PF00884">
    <property type="entry name" value="Sulfatase"/>
    <property type="match status" value="1"/>
</dbReference>
<dbReference type="PANTHER" id="PTHR10342:SF264">
    <property type="entry name" value="MIP05773P-RELATED"/>
    <property type="match status" value="1"/>
</dbReference>
<dbReference type="Proteomes" id="UP001152888">
    <property type="component" value="Unassembled WGS sequence"/>
</dbReference>
<dbReference type="InterPro" id="IPR017850">
    <property type="entry name" value="Alkaline_phosphatase_core_sf"/>
</dbReference>
<evidence type="ECO:0000256" key="5">
    <source>
        <dbReference type="ARBA" id="ARBA00022837"/>
    </source>
</evidence>
<reference evidence="10" key="1">
    <citation type="submission" date="2022-03" db="EMBL/GenBank/DDBJ databases">
        <authorList>
            <person name="Sayadi A."/>
        </authorList>
    </citation>
    <scope>NUCLEOTIDE SEQUENCE</scope>
</reference>
<keyword evidence="7" id="KW-1133">Transmembrane helix</keyword>
<dbReference type="InterPro" id="IPR047115">
    <property type="entry name" value="ARSB"/>
</dbReference>
<evidence type="ECO:0000256" key="7">
    <source>
        <dbReference type="SAM" id="Phobius"/>
    </source>
</evidence>
<evidence type="ECO:0000259" key="9">
    <source>
        <dbReference type="Pfam" id="PF00884"/>
    </source>
</evidence>
<sequence>MRCLFLVVGLLLTCQHSLAKDGNTKPNVIVIVADDMGFNDVGFHGSNEIPTPNIDALAYNGVILNSHYTQALCTPSRSAFLTGKYPIHLGMQHLVILEPEPWGLPLNETLLPQHLKNNGYKTHAIGKWHLGFFRKEYTPTFRGFDTHYGYWQGLQDYYKHDTHATFTNEVGYDMRRNMEVDWSAKGNYSTTLFTQEAVKLIKEHDTSSPMFMYLAHLAPHSGNDDDPLQAPDEEIAKFAYIKDPERRIYAAMISMLDQSVGTVIAALREKGMLENSIILFMSDNGAKPEGIHANHGSNYPLRGTKNSAWEGGNRNIAAIWSPLIKKPQRVTNHLMHISDWLPTFYSAIGLSHSELGLIDGIDMWSSISTDTPSPRTEMLYNIDDVQKYGAVRKDNWKYTYGSTTSGKGDVWFGPTGKHGYVYDLDEILKSKVATTLAAAVTFQQIEEKKGNKNISVELLTSKKIQELRDEATVKCRPPLDPSTIPEERKCDLLEGPCLFDIEKDPCEMVNLAEDLPVIASDLKNMIERYRRSALPPRNVPRDPMADPKLWNNTWTNWRDEEEISKRRMIVNDMSPLAVGIIVAAIIAVLLLVAFLLTLHCRKLRRKIPDPTTLVEESYQDPPNDTIRKNNDHLFEDRELQVRACFKDELRTME</sequence>
<gene>
    <name evidence="10" type="ORF">ACAOBT_LOCUS17908</name>
</gene>
<comment type="caution">
    <text evidence="10">The sequence shown here is derived from an EMBL/GenBank/DDBJ whole genome shotgun (WGS) entry which is preliminary data.</text>
</comment>
<evidence type="ECO:0000313" key="11">
    <source>
        <dbReference type="Proteomes" id="UP001152888"/>
    </source>
</evidence>
<evidence type="ECO:0000256" key="6">
    <source>
        <dbReference type="ARBA" id="ARBA00023180"/>
    </source>
</evidence>
<keyword evidence="7" id="KW-0812">Transmembrane</keyword>
<evidence type="ECO:0000256" key="8">
    <source>
        <dbReference type="SAM" id="SignalP"/>
    </source>
</evidence>
<dbReference type="CDD" id="cd16029">
    <property type="entry name" value="4-S"/>
    <property type="match status" value="1"/>
</dbReference>
<accession>A0A9P0L6S6</accession>
<evidence type="ECO:0000256" key="1">
    <source>
        <dbReference type="ARBA" id="ARBA00001913"/>
    </source>
</evidence>
<keyword evidence="5" id="KW-0106">Calcium</keyword>
<comment type="similarity">
    <text evidence="2">Belongs to the sulfatase family.</text>
</comment>
<dbReference type="PROSITE" id="PS00523">
    <property type="entry name" value="SULFATASE_1"/>
    <property type="match status" value="1"/>
</dbReference>
<comment type="cofactor">
    <cofactor evidence="1">
        <name>Ca(2+)</name>
        <dbReference type="ChEBI" id="CHEBI:29108"/>
    </cofactor>
</comment>
<dbReference type="OrthoDB" id="103349at2759"/>
<keyword evidence="8" id="KW-0732">Signal</keyword>
<evidence type="ECO:0000313" key="10">
    <source>
        <dbReference type="EMBL" id="CAH1987545.1"/>
    </source>
</evidence>
<dbReference type="PROSITE" id="PS00149">
    <property type="entry name" value="SULFATASE_2"/>
    <property type="match status" value="1"/>
</dbReference>
<dbReference type="SUPFAM" id="SSF53649">
    <property type="entry name" value="Alkaline phosphatase-like"/>
    <property type="match status" value="1"/>
</dbReference>
<dbReference type="Gene3D" id="3.40.720.10">
    <property type="entry name" value="Alkaline Phosphatase, subunit A"/>
    <property type="match status" value="1"/>
</dbReference>
<keyword evidence="6" id="KW-0325">Glycoprotein</keyword>
<dbReference type="EMBL" id="CAKOFQ010007020">
    <property type="protein sequence ID" value="CAH1987545.1"/>
    <property type="molecule type" value="Genomic_DNA"/>
</dbReference>
<feature type="domain" description="Sulfatase N-terminal" evidence="9">
    <location>
        <begin position="26"/>
        <end position="349"/>
    </location>
</feature>
<protein>
    <recommendedName>
        <fullName evidence="9">Sulfatase N-terminal domain-containing protein</fullName>
    </recommendedName>
</protein>
<keyword evidence="11" id="KW-1185">Reference proteome</keyword>
<dbReference type="InterPro" id="IPR000917">
    <property type="entry name" value="Sulfatase_N"/>
</dbReference>
<feature type="signal peptide" evidence="8">
    <location>
        <begin position="1"/>
        <end position="19"/>
    </location>
</feature>
<feature type="transmembrane region" description="Helical" evidence="7">
    <location>
        <begin position="576"/>
        <end position="598"/>
    </location>
</feature>
<proteinExistence type="inferred from homology"/>
<feature type="chain" id="PRO_5040422372" description="Sulfatase N-terminal domain-containing protein" evidence="8">
    <location>
        <begin position="20"/>
        <end position="653"/>
    </location>
</feature>
<keyword evidence="7" id="KW-0472">Membrane</keyword>
<dbReference type="PANTHER" id="PTHR10342">
    <property type="entry name" value="ARYLSULFATASE"/>
    <property type="match status" value="1"/>
</dbReference>